<dbReference type="InterPro" id="IPR002048">
    <property type="entry name" value="EF_hand_dom"/>
</dbReference>
<feature type="region of interest" description="Disordered" evidence="3">
    <location>
        <begin position="46"/>
        <end position="155"/>
    </location>
</feature>
<evidence type="ECO:0000256" key="3">
    <source>
        <dbReference type="SAM" id="MobiDB-lite"/>
    </source>
</evidence>
<sequence length="155" mass="16515">MKASITLASAALVLFAVSGTVLAQQAAAPQPPKAAEHFKAADADGDGFISRAEAEKSMPRLAQRFDAHDTDKDGKLSPAELHGAGGMRGGHHGDRQHRDMPITRTELVARHEQMLKRFDSADTNHDGVLSPEERKAAHDSLRPRKAAPAAPAATK</sequence>
<dbReference type="PROSITE" id="PS50222">
    <property type="entry name" value="EF_HAND_2"/>
    <property type="match status" value="1"/>
</dbReference>
<dbReference type="Gene3D" id="1.10.238.10">
    <property type="entry name" value="EF-hand"/>
    <property type="match status" value="2"/>
</dbReference>
<feature type="chain" id="PRO_5045982726" description="EF-hand domain-containing protein" evidence="4">
    <location>
        <begin position="24"/>
        <end position="155"/>
    </location>
</feature>
<dbReference type="Proteomes" id="UP001500547">
    <property type="component" value="Unassembled WGS sequence"/>
</dbReference>
<evidence type="ECO:0000313" key="6">
    <source>
        <dbReference type="EMBL" id="GAA5160937.1"/>
    </source>
</evidence>
<keyword evidence="2" id="KW-0677">Repeat</keyword>
<dbReference type="SMART" id="SM00054">
    <property type="entry name" value="EFh"/>
    <property type="match status" value="3"/>
</dbReference>
<feature type="compositionally biased region" description="Low complexity" evidence="3">
    <location>
        <begin position="146"/>
        <end position="155"/>
    </location>
</feature>
<gene>
    <name evidence="6" type="ORF">GCM10025770_09350</name>
</gene>
<keyword evidence="4" id="KW-0732">Signal</keyword>
<dbReference type="EMBL" id="BAABLD010000005">
    <property type="protein sequence ID" value="GAA5160937.1"/>
    <property type="molecule type" value="Genomic_DNA"/>
</dbReference>
<evidence type="ECO:0000313" key="7">
    <source>
        <dbReference type="Proteomes" id="UP001500547"/>
    </source>
</evidence>
<dbReference type="SUPFAM" id="SSF47473">
    <property type="entry name" value="EF-hand"/>
    <property type="match status" value="1"/>
</dbReference>
<keyword evidence="7" id="KW-1185">Reference proteome</keyword>
<dbReference type="InterPro" id="IPR018247">
    <property type="entry name" value="EF_Hand_1_Ca_BS"/>
</dbReference>
<evidence type="ECO:0000259" key="5">
    <source>
        <dbReference type="PROSITE" id="PS50222"/>
    </source>
</evidence>
<dbReference type="RefSeq" id="WP_345531705.1">
    <property type="nucleotide sequence ID" value="NZ_BAABLD010000005.1"/>
</dbReference>
<name>A0ABP9QF73_9RHOO</name>
<protein>
    <recommendedName>
        <fullName evidence="5">EF-hand domain-containing protein</fullName>
    </recommendedName>
</protein>
<dbReference type="PROSITE" id="PS00018">
    <property type="entry name" value="EF_HAND_1"/>
    <property type="match status" value="1"/>
</dbReference>
<reference evidence="7" key="1">
    <citation type="journal article" date="2019" name="Int. J. Syst. Evol. Microbiol.">
        <title>The Global Catalogue of Microorganisms (GCM) 10K type strain sequencing project: providing services to taxonomists for standard genome sequencing and annotation.</title>
        <authorList>
            <consortium name="The Broad Institute Genomics Platform"/>
            <consortium name="The Broad Institute Genome Sequencing Center for Infectious Disease"/>
            <person name="Wu L."/>
            <person name="Ma J."/>
        </authorList>
    </citation>
    <scope>NUCLEOTIDE SEQUENCE [LARGE SCALE GENOMIC DNA]</scope>
    <source>
        <strain evidence="7">JCM 18715</strain>
    </source>
</reference>
<keyword evidence="1" id="KW-0479">Metal-binding</keyword>
<comment type="caution">
    <text evidence="6">The sequence shown here is derived from an EMBL/GenBank/DDBJ whole genome shotgun (WGS) entry which is preliminary data.</text>
</comment>
<dbReference type="PANTHER" id="PTHR10827:SF98">
    <property type="entry name" value="45 KDA CALCIUM-BINDING PROTEIN"/>
    <property type="match status" value="1"/>
</dbReference>
<feature type="compositionally biased region" description="Basic and acidic residues" evidence="3">
    <location>
        <begin position="91"/>
        <end position="142"/>
    </location>
</feature>
<evidence type="ECO:0000256" key="1">
    <source>
        <dbReference type="ARBA" id="ARBA00022723"/>
    </source>
</evidence>
<dbReference type="PANTHER" id="PTHR10827">
    <property type="entry name" value="RETICULOCALBIN"/>
    <property type="match status" value="1"/>
</dbReference>
<organism evidence="6 7">
    <name type="scientific">Viridibacterium curvum</name>
    <dbReference type="NCBI Taxonomy" id="1101404"/>
    <lineage>
        <taxon>Bacteria</taxon>
        <taxon>Pseudomonadati</taxon>
        <taxon>Pseudomonadota</taxon>
        <taxon>Betaproteobacteria</taxon>
        <taxon>Rhodocyclales</taxon>
        <taxon>Rhodocyclaceae</taxon>
        <taxon>Viridibacterium</taxon>
    </lineage>
</organism>
<dbReference type="Pfam" id="PF13202">
    <property type="entry name" value="EF-hand_5"/>
    <property type="match status" value="3"/>
</dbReference>
<accession>A0ABP9QF73</accession>
<evidence type="ECO:0000256" key="2">
    <source>
        <dbReference type="ARBA" id="ARBA00022737"/>
    </source>
</evidence>
<feature type="domain" description="EF-hand" evidence="5">
    <location>
        <begin position="56"/>
        <end position="91"/>
    </location>
</feature>
<evidence type="ECO:0000256" key="4">
    <source>
        <dbReference type="SAM" id="SignalP"/>
    </source>
</evidence>
<proteinExistence type="predicted"/>
<dbReference type="InterPro" id="IPR011992">
    <property type="entry name" value="EF-hand-dom_pair"/>
</dbReference>
<feature type="compositionally biased region" description="Basic and acidic residues" evidence="3">
    <location>
        <begin position="52"/>
        <end position="75"/>
    </location>
</feature>
<feature type="signal peptide" evidence="4">
    <location>
        <begin position="1"/>
        <end position="23"/>
    </location>
</feature>